<sequence length="243" mass="25391">MTTAVPQIYGLISAAAKKAGALPKETSAGVKYSFRGVDSTVNHLAPVLDEFGIVTVPVVLEFELIDKVVNGKNTTTAKILYGVDFFAPDGTSIRAITPGQSMDYSDKAAAQAASVAYRIALLQTFHLPTDSPDPELSQIGNEDENNVAGQSIKQAAAATKRPTVTASQAGNEPAASKVTDLVSEARQEGGKRGLDGKALNALSKTLVDGFSMGNQTHLKALVKHLKALPLPDGTDQATGEVTE</sequence>
<dbReference type="Pfam" id="PF04404">
    <property type="entry name" value="ERF"/>
    <property type="match status" value="1"/>
</dbReference>
<feature type="compositionally biased region" description="Basic and acidic residues" evidence="1">
    <location>
        <begin position="183"/>
        <end position="195"/>
    </location>
</feature>
<dbReference type="InterPro" id="IPR007499">
    <property type="entry name" value="ERF_bacteria_virus"/>
</dbReference>
<feature type="region of interest" description="Disordered" evidence="1">
    <location>
        <begin position="154"/>
        <end position="195"/>
    </location>
</feature>
<reference evidence="2 3" key="1">
    <citation type="journal article" date="2013" name="Genome Announc.">
        <title>Complete Genome of Clavibacter michiganensis subsp. sepedonicusis Siphophage CN1A.</title>
        <authorList>
            <person name="Kongari R.R."/>
            <person name="Yao G.W."/>
            <person name="Chamakura K.R."/>
            <person name="Kuty Everett G.F."/>
        </authorList>
    </citation>
    <scope>NUCLEOTIDE SEQUENCE [LARGE SCALE GENOMIC DNA]</scope>
</reference>
<protein>
    <submittedName>
        <fullName evidence="2">Uncharacterized protein</fullName>
    </submittedName>
</protein>
<dbReference type="GeneID" id="18506536"/>
<dbReference type="EMBL" id="KF669650">
    <property type="protein sequence ID" value="AGY47125.1"/>
    <property type="molecule type" value="Genomic_DNA"/>
</dbReference>
<dbReference type="Proteomes" id="UP000017651">
    <property type="component" value="Segment"/>
</dbReference>
<name>U5PT60_9CAUD</name>
<dbReference type="KEGG" id="vg:18506536"/>
<evidence type="ECO:0000313" key="3">
    <source>
        <dbReference type="Proteomes" id="UP000017651"/>
    </source>
</evidence>
<accession>U5PT60</accession>
<organism evidence="2 3">
    <name type="scientific">Clavibacter phage CN1A</name>
    <dbReference type="NCBI Taxonomy" id="1406793"/>
    <lineage>
        <taxon>Viruses</taxon>
        <taxon>Duplodnaviria</taxon>
        <taxon>Heunggongvirae</taxon>
        <taxon>Uroviricota</taxon>
        <taxon>Caudoviricetes</taxon>
        <taxon>Cinunavirus</taxon>
        <taxon>Cinunavirus CN1A</taxon>
    </lineage>
</organism>
<dbReference type="RefSeq" id="YP_009004228.1">
    <property type="nucleotide sequence ID" value="NC_023549.1"/>
</dbReference>
<gene>
    <name evidence="2" type="ORF">CN1A_16</name>
</gene>
<keyword evidence="3" id="KW-1185">Reference proteome</keyword>
<evidence type="ECO:0000313" key="2">
    <source>
        <dbReference type="EMBL" id="AGY47125.1"/>
    </source>
</evidence>
<proteinExistence type="predicted"/>
<evidence type="ECO:0000256" key="1">
    <source>
        <dbReference type="SAM" id="MobiDB-lite"/>
    </source>
</evidence>